<dbReference type="AlphaFoldDB" id="A0A1A8S0X4"/>
<accession>A0A1A8S0X4</accession>
<proteinExistence type="predicted"/>
<protein>
    <submittedName>
        <fullName evidence="1">Uncharacterized protein</fullName>
    </submittedName>
</protein>
<name>A0A1A8S0X4_9TELE</name>
<gene>
    <name evidence="1" type="primary">BX530070.1</name>
</gene>
<reference evidence="1" key="2">
    <citation type="submission" date="2016-06" db="EMBL/GenBank/DDBJ databases">
        <title>The genome of a short-lived fish provides insights into sex chromosome evolution and the genetic control of aging.</title>
        <authorList>
            <person name="Reichwald K."/>
            <person name="Felder M."/>
            <person name="Petzold A."/>
            <person name="Koch P."/>
            <person name="Groth M."/>
            <person name="Platzer M."/>
        </authorList>
    </citation>
    <scope>NUCLEOTIDE SEQUENCE</scope>
    <source>
        <tissue evidence="1">Brain</tissue>
    </source>
</reference>
<organism evidence="1">
    <name type="scientific">Nothobranchius rachovii</name>
    <name type="common">bluefin notho</name>
    <dbReference type="NCBI Taxonomy" id="451742"/>
    <lineage>
        <taxon>Eukaryota</taxon>
        <taxon>Metazoa</taxon>
        <taxon>Chordata</taxon>
        <taxon>Craniata</taxon>
        <taxon>Vertebrata</taxon>
        <taxon>Euteleostomi</taxon>
        <taxon>Actinopterygii</taxon>
        <taxon>Neopterygii</taxon>
        <taxon>Teleostei</taxon>
        <taxon>Neoteleostei</taxon>
        <taxon>Acanthomorphata</taxon>
        <taxon>Ovalentaria</taxon>
        <taxon>Atherinomorphae</taxon>
        <taxon>Cyprinodontiformes</taxon>
        <taxon>Nothobranchiidae</taxon>
        <taxon>Nothobranchius</taxon>
    </lineage>
</organism>
<sequence length="86" mass="9830">MQRYAVKYRTVRYALHGTIRPPVPRDFGTPIDFALLFYFMLGTMRVCRSSRTHFSQVVIPGLYDKTRNAIESDLAKAESLALTTDS</sequence>
<dbReference type="EMBL" id="HAEI01010959">
    <property type="protein sequence ID" value="SBS12075.1"/>
    <property type="molecule type" value="Transcribed_RNA"/>
</dbReference>
<evidence type="ECO:0000313" key="1">
    <source>
        <dbReference type="EMBL" id="SBS12075.1"/>
    </source>
</evidence>
<reference evidence="1" key="1">
    <citation type="submission" date="2016-05" db="EMBL/GenBank/DDBJ databases">
        <authorList>
            <person name="Lavstsen T."/>
            <person name="Jespersen J.S."/>
        </authorList>
    </citation>
    <scope>NUCLEOTIDE SEQUENCE</scope>
    <source>
        <tissue evidence="1">Brain</tissue>
    </source>
</reference>